<dbReference type="Gene3D" id="1.10.760.10">
    <property type="entry name" value="Cytochrome c-like domain"/>
    <property type="match status" value="1"/>
</dbReference>
<dbReference type="InterPro" id="IPR036909">
    <property type="entry name" value="Cyt_c-like_dom_sf"/>
</dbReference>
<keyword evidence="3 4" id="KW-0408">Iron</keyword>
<reference evidence="7 8" key="1">
    <citation type="submission" date="2019-03" db="EMBL/GenBank/DDBJ databases">
        <title>Genomic Encyclopedia of Type Strains, Phase IV (KMG-IV): sequencing the most valuable type-strain genomes for metagenomic binning, comparative biology and taxonomic classification.</title>
        <authorList>
            <person name="Goeker M."/>
        </authorList>
    </citation>
    <scope>NUCLEOTIDE SEQUENCE [LARGE SCALE GENOMIC DNA]</scope>
    <source>
        <strain evidence="7 8">DSM 101688</strain>
    </source>
</reference>
<dbReference type="GO" id="GO:0046872">
    <property type="term" value="F:metal ion binding"/>
    <property type="evidence" value="ECO:0007669"/>
    <property type="project" value="UniProtKB-KW"/>
</dbReference>
<dbReference type="GO" id="GO:0020037">
    <property type="term" value="F:heme binding"/>
    <property type="evidence" value="ECO:0007669"/>
    <property type="project" value="InterPro"/>
</dbReference>
<dbReference type="RefSeq" id="WP_132939744.1">
    <property type="nucleotide sequence ID" value="NZ_CP119676.1"/>
</dbReference>
<keyword evidence="8" id="KW-1185">Reference proteome</keyword>
<evidence type="ECO:0000256" key="5">
    <source>
        <dbReference type="SAM" id="SignalP"/>
    </source>
</evidence>
<evidence type="ECO:0000313" key="8">
    <source>
        <dbReference type="Proteomes" id="UP000295304"/>
    </source>
</evidence>
<evidence type="ECO:0000256" key="1">
    <source>
        <dbReference type="ARBA" id="ARBA00022617"/>
    </source>
</evidence>
<dbReference type="PROSITE" id="PS51007">
    <property type="entry name" value="CYTC"/>
    <property type="match status" value="1"/>
</dbReference>
<dbReference type="Pfam" id="PF13442">
    <property type="entry name" value="Cytochrome_CBB3"/>
    <property type="match status" value="1"/>
</dbReference>
<evidence type="ECO:0000259" key="6">
    <source>
        <dbReference type="PROSITE" id="PS51007"/>
    </source>
</evidence>
<sequence>MIFSPIAAPIKKILRGVFFGLIATALNPPSAHAWPWSKDMTNQPSIKPQEGVMTPFPRRSVPITGVATPYPDRDATEKLVDPVPADAKSIATGRTLFKIYCAACHGLTGRAESPVSDLIGAPDLTDPRIQKDITPGWIFGTITFGGAIMPAYGVPQNDRGSNDLNVHERWDVVNYVRHRLVRDAQKAGQVSARAQNAGD</sequence>
<feature type="signal peptide" evidence="5">
    <location>
        <begin position="1"/>
        <end position="33"/>
    </location>
</feature>
<dbReference type="Proteomes" id="UP000295304">
    <property type="component" value="Unassembled WGS sequence"/>
</dbReference>
<feature type="chain" id="PRO_5020345001" evidence="5">
    <location>
        <begin position="34"/>
        <end position="199"/>
    </location>
</feature>
<keyword evidence="2 4" id="KW-0479">Metal-binding</keyword>
<organism evidence="7 8">
    <name type="scientific">Varunaivibrio sulfuroxidans</name>
    <dbReference type="NCBI Taxonomy" id="1773489"/>
    <lineage>
        <taxon>Bacteria</taxon>
        <taxon>Pseudomonadati</taxon>
        <taxon>Pseudomonadota</taxon>
        <taxon>Alphaproteobacteria</taxon>
        <taxon>Rhodospirillales</taxon>
        <taxon>Magnetovibrionaceae</taxon>
        <taxon>Varunaivibrio</taxon>
    </lineage>
</organism>
<dbReference type="GO" id="GO:0009055">
    <property type="term" value="F:electron transfer activity"/>
    <property type="evidence" value="ECO:0007669"/>
    <property type="project" value="InterPro"/>
</dbReference>
<evidence type="ECO:0000256" key="2">
    <source>
        <dbReference type="ARBA" id="ARBA00022723"/>
    </source>
</evidence>
<keyword evidence="5" id="KW-0732">Signal</keyword>
<evidence type="ECO:0000313" key="7">
    <source>
        <dbReference type="EMBL" id="TCS60922.1"/>
    </source>
</evidence>
<comment type="caution">
    <text evidence="7">The sequence shown here is derived from an EMBL/GenBank/DDBJ whole genome shotgun (WGS) entry which is preliminary data.</text>
</comment>
<proteinExistence type="predicted"/>
<feature type="domain" description="Cytochrome c" evidence="6">
    <location>
        <begin position="88"/>
        <end position="180"/>
    </location>
</feature>
<dbReference type="AlphaFoldDB" id="A0A4R3J6D5"/>
<dbReference type="EMBL" id="SLZW01000009">
    <property type="protein sequence ID" value="TCS60922.1"/>
    <property type="molecule type" value="Genomic_DNA"/>
</dbReference>
<accession>A0A4R3J6D5</accession>
<evidence type="ECO:0000256" key="3">
    <source>
        <dbReference type="ARBA" id="ARBA00023004"/>
    </source>
</evidence>
<keyword evidence="1 4" id="KW-0349">Heme</keyword>
<evidence type="ECO:0000256" key="4">
    <source>
        <dbReference type="PROSITE-ProRule" id="PRU00433"/>
    </source>
</evidence>
<gene>
    <name evidence="7" type="ORF">EDD55_10982</name>
</gene>
<dbReference type="OrthoDB" id="335174at2"/>
<name>A0A4R3J6D5_9PROT</name>
<protein>
    <submittedName>
        <fullName evidence="7">Mono/diheme cytochrome c family protein</fullName>
    </submittedName>
</protein>
<dbReference type="SUPFAM" id="SSF46626">
    <property type="entry name" value="Cytochrome c"/>
    <property type="match status" value="1"/>
</dbReference>
<dbReference type="InterPro" id="IPR009056">
    <property type="entry name" value="Cyt_c-like_dom"/>
</dbReference>